<dbReference type="NCBIfam" id="TIGR01396">
    <property type="entry name" value="FlgB"/>
    <property type="match status" value="1"/>
</dbReference>
<evidence type="ECO:0000256" key="5">
    <source>
        <dbReference type="ARBA" id="ARBA00024934"/>
    </source>
</evidence>
<dbReference type="PANTHER" id="PTHR30435">
    <property type="entry name" value="FLAGELLAR PROTEIN"/>
    <property type="match status" value="1"/>
</dbReference>
<dbReference type="GO" id="GO:0071978">
    <property type="term" value="P:bacterial-type flagellum-dependent swarming motility"/>
    <property type="evidence" value="ECO:0007669"/>
    <property type="project" value="TreeGrafter"/>
</dbReference>
<comment type="function">
    <text evidence="5 6">Structural component of flagellum, the bacterial motility apparatus. Part of the rod structure of flagellar basal body.</text>
</comment>
<evidence type="ECO:0000256" key="4">
    <source>
        <dbReference type="ARBA" id="ARBA00023143"/>
    </source>
</evidence>
<dbReference type="Proteomes" id="UP000198734">
    <property type="component" value="Unassembled WGS sequence"/>
</dbReference>
<gene>
    <name evidence="8" type="ORF">SAMN05421670_1236</name>
</gene>
<keyword evidence="4 6" id="KW-0975">Bacterial flagellum</keyword>
<dbReference type="PANTHER" id="PTHR30435:SF12">
    <property type="entry name" value="FLAGELLAR BASAL BODY ROD PROTEIN FLGB"/>
    <property type="match status" value="1"/>
</dbReference>
<comment type="similarity">
    <text evidence="2 6">Belongs to the flagella basal body rod proteins family.</text>
</comment>
<name>A0A1I5WFN0_9BACI</name>
<sequence length="130" mass="14220">MSIFSGTISSLEKGLDFSATKQKTIAQNIANVDTPNYKAKSVSFNEFLSSAKQSTISANRTQAKHIDFETKSSTAGVFNYSNYSYNHNGNGVDMDKEQANLATNQIYYNALIDRMSGKLNTLQTVVRGGS</sequence>
<evidence type="ECO:0000259" key="7">
    <source>
        <dbReference type="Pfam" id="PF00460"/>
    </source>
</evidence>
<keyword evidence="8" id="KW-0966">Cell projection</keyword>
<evidence type="ECO:0000256" key="1">
    <source>
        <dbReference type="ARBA" id="ARBA00004117"/>
    </source>
</evidence>
<dbReference type="RefSeq" id="WP_093535164.1">
    <property type="nucleotide sequence ID" value="NZ_FOXU01000001.1"/>
</dbReference>
<evidence type="ECO:0000313" key="8">
    <source>
        <dbReference type="EMBL" id="SFQ18216.1"/>
    </source>
</evidence>
<dbReference type="OrthoDB" id="9792068at2"/>
<reference evidence="9" key="1">
    <citation type="submission" date="2016-10" db="EMBL/GenBank/DDBJ databases">
        <authorList>
            <person name="Varghese N."/>
            <person name="Submissions S."/>
        </authorList>
    </citation>
    <scope>NUCLEOTIDE SEQUENCE [LARGE SCALE GENOMIC DNA]</scope>
    <source>
        <strain evidence="9">DSM 11706</strain>
    </source>
</reference>
<organism evidence="8 9">
    <name type="scientific">Psychrobacillus psychrotolerans</name>
    <dbReference type="NCBI Taxonomy" id="126156"/>
    <lineage>
        <taxon>Bacteria</taxon>
        <taxon>Bacillati</taxon>
        <taxon>Bacillota</taxon>
        <taxon>Bacilli</taxon>
        <taxon>Bacillales</taxon>
        <taxon>Bacillaceae</taxon>
        <taxon>Psychrobacillus</taxon>
    </lineage>
</organism>
<comment type="subcellular location">
    <subcellularLocation>
        <location evidence="1 6">Bacterial flagellum basal body</location>
    </subcellularLocation>
</comment>
<feature type="domain" description="Flagellar basal body rod protein N-terminal" evidence="7">
    <location>
        <begin position="19"/>
        <end position="38"/>
    </location>
</feature>
<evidence type="ECO:0000313" key="9">
    <source>
        <dbReference type="Proteomes" id="UP000198734"/>
    </source>
</evidence>
<accession>A0A1I5WFN0</accession>
<proteinExistence type="inferred from homology"/>
<keyword evidence="9" id="KW-1185">Reference proteome</keyword>
<dbReference type="GO" id="GO:0030694">
    <property type="term" value="C:bacterial-type flagellum basal body, rod"/>
    <property type="evidence" value="ECO:0007669"/>
    <property type="project" value="InterPro"/>
</dbReference>
<keyword evidence="8" id="KW-0282">Flagellum</keyword>
<protein>
    <recommendedName>
        <fullName evidence="3 6">Flagellar basal body rod protein FlgB</fullName>
    </recommendedName>
</protein>
<dbReference type="Pfam" id="PF00460">
    <property type="entry name" value="Flg_bb_rod"/>
    <property type="match status" value="1"/>
</dbReference>
<evidence type="ECO:0000256" key="6">
    <source>
        <dbReference type="PIRNR" id="PIRNR002889"/>
    </source>
</evidence>
<evidence type="ECO:0000256" key="2">
    <source>
        <dbReference type="ARBA" id="ARBA00009677"/>
    </source>
</evidence>
<keyword evidence="8" id="KW-0969">Cilium</keyword>
<dbReference type="EMBL" id="FOXU01000001">
    <property type="protein sequence ID" value="SFQ18216.1"/>
    <property type="molecule type" value="Genomic_DNA"/>
</dbReference>
<evidence type="ECO:0000256" key="3">
    <source>
        <dbReference type="ARBA" id="ARBA00014376"/>
    </source>
</evidence>
<dbReference type="InterPro" id="IPR001444">
    <property type="entry name" value="Flag_bb_rod_N"/>
</dbReference>
<dbReference type="InterPro" id="IPR006300">
    <property type="entry name" value="FlgB"/>
</dbReference>
<dbReference type="STRING" id="126156.SAMN05421670_1236"/>
<dbReference type="AlphaFoldDB" id="A0A1I5WFN0"/>
<comment type="subunit">
    <text evidence="6">The basal body constitutes a major portion of the flagellar organelle and consists of a number of rings mounted on a central rod.</text>
</comment>
<dbReference type="PIRSF" id="PIRSF002889">
    <property type="entry name" value="Rod_FlgB"/>
    <property type="match status" value="1"/>
</dbReference>